<protein>
    <recommendedName>
        <fullName evidence="3">Thioesterase</fullName>
    </recommendedName>
</protein>
<name>A0ABX6DEY2_9BACI</name>
<sequence>MKYIIDTSVFEYAQAVDVTDAIDLNNHVTLIISMSEAINPGLATQHIVNQMYDFVQQVDVKGAKTIGINVKQGTKKIAQFTVYTDKFAPNDNEPMSDAVIAASEIEFMTDEVKIFGKTIASW</sequence>
<dbReference type="EMBL" id="CP045835">
    <property type="protein sequence ID" value="QGG51533.1"/>
    <property type="molecule type" value="Genomic_DNA"/>
</dbReference>
<evidence type="ECO:0000313" key="1">
    <source>
        <dbReference type="EMBL" id="QGG51533.1"/>
    </source>
</evidence>
<proteinExistence type="predicted"/>
<reference evidence="1 2" key="1">
    <citation type="submission" date="2019-11" db="EMBL/GenBank/DDBJ databases">
        <title>Whole Genome Sequencing and Comparative Genomic Analyses of Lysinibacillus pakistanensis LZH-9, a Halotolerant Strain with Excellent COD Removal Capability.</title>
        <authorList>
            <person name="Zhou H."/>
        </authorList>
    </citation>
    <scope>NUCLEOTIDE SEQUENCE [LARGE SCALE GENOMIC DNA]</scope>
    <source>
        <strain evidence="1 2">LZH-9</strain>
    </source>
</reference>
<evidence type="ECO:0008006" key="3">
    <source>
        <dbReference type="Google" id="ProtNLM"/>
    </source>
</evidence>
<keyword evidence="2" id="KW-1185">Reference proteome</keyword>
<dbReference type="RefSeq" id="WP_369595698.1">
    <property type="nucleotide sequence ID" value="NZ_CP045835.1"/>
</dbReference>
<evidence type="ECO:0000313" key="2">
    <source>
        <dbReference type="Proteomes" id="UP000373269"/>
    </source>
</evidence>
<organism evidence="1 2">
    <name type="scientific">Lysinibacillus pakistanensis</name>
    <dbReference type="NCBI Taxonomy" id="759811"/>
    <lineage>
        <taxon>Bacteria</taxon>
        <taxon>Bacillati</taxon>
        <taxon>Bacillota</taxon>
        <taxon>Bacilli</taxon>
        <taxon>Bacillales</taxon>
        <taxon>Bacillaceae</taxon>
        <taxon>Lysinibacillus</taxon>
    </lineage>
</organism>
<accession>A0ABX6DEY2</accession>
<gene>
    <name evidence="1" type="ORF">GDS87_11500</name>
</gene>
<dbReference type="Proteomes" id="UP000373269">
    <property type="component" value="Chromosome"/>
</dbReference>